<gene>
    <name evidence="1" type="ORF">F441_08978</name>
</gene>
<comment type="caution">
    <text evidence="1">The sequence shown here is derived from an EMBL/GenBank/DDBJ whole genome shotgun (WGS) entry which is preliminary data.</text>
</comment>
<sequence>HFTATATLCCYNNRKSDFADWGSERGRLGTAILRQDEDGSGTCLYGVLGRIDEQWSNSWAGTNAAADKATVVWS</sequence>
<reference evidence="1 2" key="1">
    <citation type="submission" date="2013-11" db="EMBL/GenBank/DDBJ databases">
        <title>The Genome Sequence of Phytophthora parasitica CJ01A1.</title>
        <authorList>
            <consortium name="The Broad Institute Genomics Platform"/>
            <person name="Russ C."/>
            <person name="Tyler B."/>
            <person name="Panabieres F."/>
            <person name="Shan W."/>
            <person name="Tripathy S."/>
            <person name="Grunwald N."/>
            <person name="Machado M."/>
            <person name="Johnson C.S."/>
            <person name="Walker B."/>
            <person name="Young S.K."/>
            <person name="Zeng Q."/>
            <person name="Gargeya S."/>
            <person name="Fitzgerald M."/>
            <person name="Haas B."/>
            <person name="Abouelleil A."/>
            <person name="Allen A.W."/>
            <person name="Alvarado L."/>
            <person name="Arachchi H.M."/>
            <person name="Berlin A.M."/>
            <person name="Chapman S.B."/>
            <person name="Gainer-Dewar J."/>
            <person name="Goldberg J."/>
            <person name="Griggs A."/>
            <person name="Gujja S."/>
            <person name="Hansen M."/>
            <person name="Howarth C."/>
            <person name="Imamovic A."/>
            <person name="Ireland A."/>
            <person name="Larimer J."/>
            <person name="McCowan C."/>
            <person name="Murphy C."/>
            <person name="Pearson M."/>
            <person name="Poon T.W."/>
            <person name="Priest M."/>
            <person name="Roberts A."/>
            <person name="Saif S."/>
            <person name="Shea T."/>
            <person name="Sisk P."/>
            <person name="Sykes S."/>
            <person name="Wortman J."/>
            <person name="Nusbaum C."/>
            <person name="Birren B."/>
        </authorList>
    </citation>
    <scope>NUCLEOTIDE SEQUENCE [LARGE SCALE GENOMIC DNA]</scope>
    <source>
        <strain evidence="1 2">CJ01A1</strain>
    </source>
</reference>
<dbReference type="AlphaFoldDB" id="W2X0W1"/>
<feature type="non-terminal residue" evidence="1">
    <location>
        <position position="1"/>
    </location>
</feature>
<organism evidence="1 2">
    <name type="scientific">Phytophthora nicotianae CJ01A1</name>
    <dbReference type="NCBI Taxonomy" id="1317063"/>
    <lineage>
        <taxon>Eukaryota</taxon>
        <taxon>Sar</taxon>
        <taxon>Stramenopiles</taxon>
        <taxon>Oomycota</taxon>
        <taxon>Peronosporomycetes</taxon>
        <taxon>Peronosporales</taxon>
        <taxon>Peronosporaceae</taxon>
        <taxon>Phytophthora</taxon>
    </lineage>
</organism>
<evidence type="ECO:0000313" key="2">
    <source>
        <dbReference type="Proteomes" id="UP000018958"/>
    </source>
</evidence>
<accession>W2X0W1</accession>
<name>W2X0W1_PHYNI</name>
<dbReference type="EMBL" id="ANIX01001811">
    <property type="protein sequence ID" value="ETP16406.1"/>
    <property type="molecule type" value="Genomic_DNA"/>
</dbReference>
<evidence type="ECO:0000313" key="1">
    <source>
        <dbReference type="EMBL" id="ETP16406.1"/>
    </source>
</evidence>
<protein>
    <submittedName>
        <fullName evidence="1">Uncharacterized protein</fullName>
    </submittedName>
</protein>
<proteinExistence type="predicted"/>
<dbReference type="Proteomes" id="UP000018958">
    <property type="component" value="Unassembled WGS sequence"/>
</dbReference>